<dbReference type="GO" id="GO:0005509">
    <property type="term" value="F:calcium ion binding"/>
    <property type="evidence" value="ECO:0007669"/>
    <property type="project" value="InterPro"/>
</dbReference>
<feature type="signal peptide" evidence="1">
    <location>
        <begin position="1"/>
        <end position="20"/>
    </location>
</feature>
<name>A0A8B8DQZ9_CRAVI</name>
<dbReference type="InterPro" id="IPR015666">
    <property type="entry name" value="HRC"/>
</dbReference>
<evidence type="ECO:0000313" key="4">
    <source>
        <dbReference type="RefSeq" id="XP_022333583.1"/>
    </source>
</evidence>
<dbReference type="AlphaFoldDB" id="A0A8B8DQZ9"/>
<dbReference type="PROSITE" id="PS00198">
    <property type="entry name" value="4FE4S_FER_1"/>
    <property type="match status" value="1"/>
</dbReference>
<dbReference type="RefSeq" id="XP_022333583.1">
    <property type="nucleotide sequence ID" value="XM_022477875.1"/>
</dbReference>
<dbReference type="Proteomes" id="UP000694844">
    <property type="component" value="Chromosome 4"/>
</dbReference>
<keyword evidence="2" id="KW-1185">Reference proteome</keyword>
<gene>
    <name evidence="3" type="primary">LOC111128206</name>
    <name evidence="4" type="synonym">LOC111130683</name>
</gene>
<dbReference type="PANTHER" id="PTHR15054">
    <property type="entry name" value="HISTIDINE-RICH CALCIUM-BINDING PROTEIN-RELATED"/>
    <property type="match status" value="1"/>
</dbReference>
<dbReference type="KEGG" id="cvn:111128206"/>
<protein>
    <submittedName>
        <fullName evidence="3 4">Sarcoplasmic reticulum histidine-rich calcium-binding protein-like</fullName>
    </submittedName>
</protein>
<evidence type="ECO:0000256" key="1">
    <source>
        <dbReference type="SAM" id="SignalP"/>
    </source>
</evidence>
<evidence type="ECO:0000313" key="3">
    <source>
        <dbReference type="RefSeq" id="XP_022329406.1"/>
    </source>
</evidence>
<sequence>MDTRQLIFLGFCVLFTFAYAKENGEQKVDPEKVDYAKGSVCGYCEYCKFCQLCEKDCPCETSPSKPNCKMCKYCKFCYLCSGVCDTICQPGGVIDKVSAAIVNALPSHDPEEINKDIKSVDDWIKKNKDEL</sequence>
<dbReference type="InterPro" id="IPR017900">
    <property type="entry name" value="4Fe4S_Fe_S_CS"/>
</dbReference>
<evidence type="ECO:0000313" key="2">
    <source>
        <dbReference type="Proteomes" id="UP000694844"/>
    </source>
</evidence>
<proteinExistence type="predicted"/>
<keyword evidence="1" id="KW-0732">Signal</keyword>
<organism evidence="2 3">
    <name type="scientific">Crassostrea virginica</name>
    <name type="common">Eastern oyster</name>
    <dbReference type="NCBI Taxonomy" id="6565"/>
    <lineage>
        <taxon>Eukaryota</taxon>
        <taxon>Metazoa</taxon>
        <taxon>Spiralia</taxon>
        <taxon>Lophotrochozoa</taxon>
        <taxon>Mollusca</taxon>
        <taxon>Bivalvia</taxon>
        <taxon>Autobranchia</taxon>
        <taxon>Pteriomorphia</taxon>
        <taxon>Ostreida</taxon>
        <taxon>Ostreoidea</taxon>
        <taxon>Ostreidae</taxon>
        <taxon>Crassostrea</taxon>
    </lineage>
</organism>
<dbReference type="GeneID" id="111128206"/>
<feature type="chain" id="PRO_5044666336" evidence="1">
    <location>
        <begin position="21"/>
        <end position="131"/>
    </location>
</feature>
<dbReference type="PANTHER" id="PTHR15054:SF3">
    <property type="entry name" value="SARCOPLASMIC RETICULUM HISTIDINE-RICH CALCIUM-BINDING PROTEIN"/>
    <property type="match status" value="1"/>
</dbReference>
<dbReference type="OrthoDB" id="9428907at2759"/>
<accession>A0A8B8DQZ9</accession>
<reference evidence="3 4" key="1">
    <citation type="submission" date="2025-04" db="UniProtKB">
        <authorList>
            <consortium name="RefSeq"/>
        </authorList>
    </citation>
    <scope>IDENTIFICATION</scope>
    <source>
        <tissue evidence="3 4">Whole sample</tissue>
    </source>
</reference>
<dbReference type="RefSeq" id="XP_022329406.1">
    <property type="nucleotide sequence ID" value="XM_022473698.1"/>
</dbReference>
<dbReference type="KEGG" id="cvn:111130683"/>